<organism evidence="1 2">
    <name type="scientific">Mesorhizobium kowhaii</name>
    <dbReference type="NCBI Taxonomy" id="1300272"/>
    <lineage>
        <taxon>Bacteria</taxon>
        <taxon>Pseudomonadati</taxon>
        <taxon>Pseudomonadota</taxon>
        <taxon>Alphaproteobacteria</taxon>
        <taxon>Hyphomicrobiales</taxon>
        <taxon>Phyllobacteriaceae</taxon>
        <taxon>Mesorhizobium</taxon>
    </lineage>
</organism>
<evidence type="ECO:0000313" key="1">
    <source>
        <dbReference type="EMBL" id="PZV39742.1"/>
    </source>
</evidence>
<reference evidence="2" key="1">
    <citation type="submission" date="2017-03" db="EMBL/GenBank/DDBJ databases">
        <authorList>
            <person name="Safronova V.I."/>
            <person name="Sazanova A.L."/>
            <person name="Chirak E.R."/>
        </authorList>
    </citation>
    <scope>NUCLEOTIDE SEQUENCE [LARGE SCALE GENOMIC DNA]</scope>
    <source>
        <strain evidence="2">Ach-343</strain>
    </source>
</reference>
<dbReference type="OrthoDB" id="8382332at2"/>
<dbReference type="RefSeq" id="WP_111543483.1">
    <property type="nucleotide sequence ID" value="NZ_MZXV01000013.1"/>
</dbReference>
<dbReference type="EMBL" id="MZXV01000013">
    <property type="protein sequence ID" value="PZV39742.1"/>
    <property type="molecule type" value="Genomic_DNA"/>
</dbReference>
<dbReference type="AlphaFoldDB" id="A0A2W7C986"/>
<proteinExistence type="predicted"/>
<keyword evidence="2" id="KW-1185">Reference proteome</keyword>
<evidence type="ECO:0000313" key="2">
    <source>
        <dbReference type="Proteomes" id="UP000248616"/>
    </source>
</evidence>
<comment type="caution">
    <text evidence="1">The sequence shown here is derived from an EMBL/GenBank/DDBJ whole genome shotgun (WGS) entry which is preliminary data.</text>
</comment>
<accession>A0A2W7C986</accession>
<dbReference type="Proteomes" id="UP000248616">
    <property type="component" value="Unassembled WGS sequence"/>
</dbReference>
<protein>
    <submittedName>
        <fullName evidence="1">Uncharacterized protein</fullName>
    </submittedName>
</protein>
<sequence>MEQIDLQPDEAVRLAAEFIVRGRNQVGQALVPEIRTRFGVTTLQAVDAIRLAQKLRSGGADVAA</sequence>
<name>A0A2W7C986_9HYPH</name>
<gene>
    <name evidence="1" type="ORF">B5V02_07380</name>
</gene>